<proteinExistence type="predicted"/>
<dbReference type="EMBL" id="FR854089">
    <property type="protein sequence ID" value="CCA85809.1"/>
    <property type="molecule type" value="Genomic_DNA"/>
</dbReference>
<reference evidence="2" key="1">
    <citation type="journal article" date="2011" name="PLoS ONE">
        <title>Ralstonia syzygii, the Blood Disease Bacterium and some Asian R. solanacearum strains form a single genomic species despite divergent lifestyles.</title>
        <authorList>
            <person name="Remenant B."/>
            <person name="de Cambiaire J.C."/>
            <person name="Cellier G."/>
            <person name="Jacobs J.M."/>
            <person name="Mangenot S."/>
            <person name="Barbe V."/>
            <person name="Lajus A."/>
            <person name="Vallenet D."/>
            <person name="Medigue C."/>
            <person name="Fegan M."/>
            <person name="Allen C."/>
            <person name="Prior P."/>
        </authorList>
    </citation>
    <scope>NUCLEOTIDE SEQUENCE</scope>
    <source>
        <strain evidence="2">R24</strain>
    </source>
</reference>
<protein>
    <submittedName>
        <fullName evidence="2">Uncharacterized protein</fullName>
    </submittedName>
</protein>
<evidence type="ECO:0000313" key="2">
    <source>
        <dbReference type="EMBL" id="CCA85809.1"/>
    </source>
</evidence>
<sequence>MPSYLLPRNEMGRDAILHTIPPEEQLRTAPPYRQKEAAENLIGAVLDALDADRREPDQWEAELLVYAIGCITSRWYFASITSAAKALTPSEERDDSTTWERNDQTPTKRALRDALDYIAGMPAPNA</sequence>
<organism evidence="2">
    <name type="scientific">Ralstonia syzygii R24</name>
    <dbReference type="NCBI Taxonomy" id="907261"/>
    <lineage>
        <taxon>Bacteria</taxon>
        <taxon>Pseudomonadati</taxon>
        <taxon>Pseudomonadota</taxon>
        <taxon>Betaproteobacteria</taxon>
        <taxon>Burkholderiales</taxon>
        <taxon>Burkholderiaceae</taxon>
        <taxon>Ralstonia</taxon>
        <taxon>Ralstonia solanacearum species complex</taxon>
    </lineage>
</organism>
<gene>
    <name evidence="2" type="ORF">RALSY_40002</name>
</gene>
<dbReference type="AlphaFoldDB" id="G3A5T1"/>
<accession>G3A5T1</accession>
<evidence type="ECO:0000256" key="1">
    <source>
        <dbReference type="SAM" id="MobiDB-lite"/>
    </source>
</evidence>
<reference evidence="2" key="2">
    <citation type="submission" date="2011-04" db="EMBL/GenBank/DDBJ databases">
        <authorList>
            <person name="Genoscope - CEA"/>
        </authorList>
    </citation>
    <scope>NUCLEOTIDE SEQUENCE</scope>
    <source>
        <strain evidence="2">R24</strain>
    </source>
</reference>
<name>G3A5T1_9RALS</name>
<feature type="region of interest" description="Disordered" evidence="1">
    <location>
        <begin position="86"/>
        <end position="108"/>
    </location>
</feature>